<dbReference type="Gene3D" id="1.10.10.60">
    <property type="entry name" value="Homeodomain-like"/>
    <property type="match status" value="1"/>
</dbReference>
<evidence type="ECO:0000259" key="5">
    <source>
        <dbReference type="PROSITE" id="PS50977"/>
    </source>
</evidence>
<evidence type="ECO:0000313" key="6">
    <source>
        <dbReference type="EMBL" id="GAA4613666.1"/>
    </source>
</evidence>
<dbReference type="InterPro" id="IPR011075">
    <property type="entry name" value="TetR_C"/>
</dbReference>
<reference evidence="7" key="1">
    <citation type="journal article" date="2019" name="Int. J. Syst. Evol. Microbiol.">
        <title>The Global Catalogue of Microorganisms (GCM) 10K type strain sequencing project: providing services to taxonomists for standard genome sequencing and annotation.</title>
        <authorList>
            <consortium name="The Broad Institute Genomics Platform"/>
            <consortium name="The Broad Institute Genome Sequencing Center for Infectious Disease"/>
            <person name="Wu L."/>
            <person name="Ma J."/>
        </authorList>
    </citation>
    <scope>NUCLEOTIDE SEQUENCE [LARGE SCALE GENOMIC DNA]</scope>
    <source>
        <strain evidence="7">JCM 17938</strain>
    </source>
</reference>
<evidence type="ECO:0000256" key="1">
    <source>
        <dbReference type="ARBA" id="ARBA00023015"/>
    </source>
</evidence>
<dbReference type="PROSITE" id="PS50977">
    <property type="entry name" value="HTH_TETR_2"/>
    <property type="match status" value="1"/>
</dbReference>
<dbReference type="PANTHER" id="PTHR47506">
    <property type="entry name" value="TRANSCRIPTIONAL REGULATORY PROTEIN"/>
    <property type="match status" value="1"/>
</dbReference>
<dbReference type="SUPFAM" id="SSF48498">
    <property type="entry name" value="Tetracyclin repressor-like, C-terminal domain"/>
    <property type="match status" value="1"/>
</dbReference>
<gene>
    <name evidence="6" type="ORF">GCM10023195_59300</name>
</gene>
<dbReference type="RefSeq" id="WP_345361714.1">
    <property type="nucleotide sequence ID" value="NZ_BAABHJ010000023.1"/>
</dbReference>
<feature type="domain" description="HTH tetR-type" evidence="5">
    <location>
        <begin position="6"/>
        <end position="66"/>
    </location>
</feature>
<accession>A0ABP8TS29</accession>
<keyword evidence="7" id="KW-1185">Reference proteome</keyword>
<dbReference type="PANTHER" id="PTHR47506:SF1">
    <property type="entry name" value="HTH-TYPE TRANSCRIPTIONAL REGULATOR YJDC"/>
    <property type="match status" value="1"/>
</dbReference>
<dbReference type="Gene3D" id="1.10.357.10">
    <property type="entry name" value="Tetracycline Repressor, domain 2"/>
    <property type="match status" value="1"/>
</dbReference>
<evidence type="ECO:0000256" key="3">
    <source>
        <dbReference type="ARBA" id="ARBA00023163"/>
    </source>
</evidence>
<proteinExistence type="predicted"/>
<evidence type="ECO:0000256" key="4">
    <source>
        <dbReference type="PROSITE-ProRule" id="PRU00335"/>
    </source>
</evidence>
<dbReference type="InterPro" id="IPR001647">
    <property type="entry name" value="HTH_TetR"/>
</dbReference>
<dbReference type="PRINTS" id="PR00455">
    <property type="entry name" value="HTHTETR"/>
</dbReference>
<name>A0ABP8TS29_9ACTN</name>
<dbReference type="Pfam" id="PF00440">
    <property type="entry name" value="TetR_N"/>
    <property type="match status" value="1"/>
</dbReference>
<dbReference type="Pfam" id="PF16925">
    <property type="entry name" value="TetR_C_13"/>
    <property type="match status" value="1"/>
</dbReference>
<feature type="DNA-binding region" description="H-T-H motif" evidence="4">
    <location>
        <begin position="29"/>
        <end position="48"/>
    </location>
</feature>
<dbReference type="Proteomes" id="UP001500212">
    <property type="component" value="Unassembled WGS sequence"/>
</dbReference>
<comment type="caution">
    <text evidence="6">The sequence shown here is derived from an EMBL/GenBank/DDBJ whole genome shotgun (WGS) entry which is preliminary data.</text>
</comment>
<dbReference type="EMBL" id="BAABHJ010000023">
    <property type="protein sequence ID" value="GAA4613666.1"/>
    <property type="molecule type" value="Genomic_DNA"/>
</dbReference>
<evidence type="ECO:0000313" key="7">
    <source>
        <dbReference type="Proteomes" id="UP001500212"/>
    </source>
</evidence>
<evidence type="ECO:0000256" key="2">
    <source>
        <dbReference type="ARBA" id="ARBA00023125"/>
    </source>
</evidence>
<protein>
    <submittedName>
        <fullName evidence="6">TetR/AcrR family transcriptional regulator</fullName>
    </submittedName>
</protein>
<dbReference type="SUPFAM" id="SSF46689">
    <property type="entry name" value="Homeodomain-like"/>
    <property type="match status" value="1"/>
</dbReference>
<dbReference type="InterPro" id="IPR009057">
    <property type="entry name" value="Homeodomain-like_sf"/>
</dbReference>
<organism evidence="6 7">
    <name type="scientific">Actinoallomurus liliacearum</name>
    <dbReference type="NCBI Taxonomy" id="1080073"/>
    <lineage>
        <taxon>Bacteria</taxon>
        <taxon>Bacillati</taxon>
        <taxon>Actinomycetota</taxon>
        <taxon>Actinomycetes</taxon>
        <taxon>Streptosporangiales</taxon>
        <taxon>Thermomonosporaceae</taxon>
        <taxon>Actinoallomurus</taxon>
    </lineage>
</organism>
<keyword evidence="2 4" id="KW-0238">DNA-binding</keyword>
<keyword evidence="1" id="KW-0805">Transcription regulation</keyword>
<sequence>MARPRKFDADAAVEAAMETFWTKGYTGTSTEDLLAETGMLRGSLYNAFGSKRGLFELALHRYRDKGAAGQNAIQADRPPLERIRRLMLSGVDRAAADRRGCLAVNTVTELASVDPELAALARRCLTQLEAVLVEAIEDGRAQGEIRADRPARLLARQVMGTFHGLLVQAKAGYDRQSLHETVEAVVADLRA</sequence>
<dbReference type="InterPro" id="IPR036271">
    <property type="entry name" value="Tet_transcr_reg_TetR-rel_C_sf"/>
</dbReference>
<keyword evidence="3" id="KW-0804">Transcription</keyword>